<name>A0ABN9W4Q9_9DINO</name>
<dbReference type="EMBL" id="CAUYUJ010018058">
    <property type="protein sequence ID" value="CAK0880284.1"/>
    <property type="molecule type" value="Genomic_DNA"/>
</dbReference>
<organism evidence="2 3">
    <name type="scientific">Prorocentrum cordatum</name>
    <dbReference type="NCBI Taxonomy" id="2364126"/>
    <lineage>
        <taxon>Eukaryota</taxon>
        <taxon>Sar</taxon>
        <taxon>Alveolata</taxon>
        <taxon>Dinophyceae</taxon>
        <taxon>Prorocentrales</taxon>
        <taxon>Prorocentraceae</taxon>
        <taxon>Prorocentrum</taxon>
    </lineage>
</organism>
<evidence type="ECO:0000313" key="2">
    <source>
        <dbReference type="EMBL" id="CAK0880284.1"/>
    </source>
</evidence>
<reference evidence="2" key="1">
    <citation type="submission" date="2023-10" db="EMBL/GenBank/DDBJ databases">
        <authorList>
            <person name="Chen Y."/>
            <person name="Shah S."/>
            <person name="Dougan E. K."/>
            <person name="Thang M."/>
            <person name="Chan C."/>
        </authorList>
    </citation>
    <scope>NUCLEOTIDE SEQUENCE [LARGE SCALE GENOMIC DNA]</scope>
</reference>
<comment type="caution">
    <text evidence="2">The sequence shown here is derived from an EMBL/GenBank/DDBJ whole genome shotgun (WGS) entry which is preliminary data.</text>
</comment>
<proteinExistence type="predicted"/>
<keyword evidence="3" id="KW-1185">Reference proteome</keyword>
<dbReference type="Proteomes" id="UP001189429">
    <property type="component" value="Unassembled WGS sequence"/>
</dbReference>
<feature type="region of interest" description="Disordered" evidence="1">
    <location>
        <begin position="161"/>
        <end position="218"/>
    </location>
</feature>
<feature type="region of interest" description="Disordered" evidence="1">
    <location>
        <begin position="73"/>
        <end position="97"/>
    </location>
</feature>
<feature type="compositionally biased region" description="Basic and acidic residues" evidence="1">
    <location>
        <begin position="161"/>
        <end position="173"/>
    </location>
</feature>
<accession>A0ABN9W4Q9</accession>
<gene>
    <name evidence="2" type="ORF">PCOR1329_LOCUS63472</name>
</gene>
<protein>
    <submittedName>
        <fullName evidence="2">Uncharacterized protein</fullName>
    </submittedName>
</protein>
<sequence>MRPLRATKPNGLRQGKTGEEEEEEEEEEETSAKEESRCTVSPRRVSARMFPGDPPPQARSRRAGIFVPGAAWRPARAQRRRRMGRAGGGGGAGTRTMYKPRASAAVKSALCPGTASWAATAERENLERSDWLASTHSNLNFGAQNWLLQMLWRDNKKSCLARGRTETTRREPEQVGGKGGRGSRLLPPTPPFPGGRRGEGRTRSAVGPPAPVADQAAREATKWGWTWMTVPAMCKEFKISGPPGPPRNTGQ</sequence>
<feature type="region of interest" description="Disordered" evidence="1">
    <location>
        <begin position="1"/>
        <end position="61"/>
    </location>
</feature>
<evidence type="ECO:0000256" key="1">
    <source>
        <dbReference type="SAM" id="MobiDB-lite"/>
    </source>
</evidence>
<feature type="compositionally biased region" description="Acidic residues" evidence="1">
    <location>
        <begin position="19"/>
        <end position="29"/>
    </location>
</feature>
<evidence type="ECO:0000313" key="3">
    <source>
        <dbReference type="Proteomes" id="UP001189429"/>
    </source>
</evidence>